<dbReference type="OrthoDB" id="9767361at2"/>
<protein>
    <recommendedName>
        <fullName evidence="3">CBS domain-containing protein</fullName>
    </recommendedName>
</protein>
<dbReference type="Proteomes" id="UP000185628">
    <property type="component" value="Unassembled WGS sequence"/>
</dbReference>
<dbReference type="SUPFAM" id="SSF54631">
    <property type="entry name" value="CBS-domain pair"/>
    <property type="match status" value="1"/>
</dbReference>
<evidence type="ECO:0000313" key="5">
    <source>
        <dbReference type="Proteomes" id="UP000185628"/>
    </source>
</evidence>
<evidence type="ECO:0000256" key="2">
    <source>
        <dbReference type="SAM" id="Phobius"/>
    </source>
</evidence>
<dbReference type="EMBL" id="MQVR01000005">
    <property type="protein sequence ID" value="OKL54893.1"/>
    <property type="molecule type" value="Genomic_DNA"/>
</dbReference>
<evidence type="ECO:0000256" key="1">
    <source>
        <dbReference type="PROSITE-ProRule" id="PRU00703"/>
    </source>
</evidence>
<feature type="transmembrane region" description="Helical" evidence="2">
    <location>
        <begin position="15"/>
        <end position="35"/>
    </location>
</feature>
<keyword evidence="2" id="KW-0472">Membrane</keyword>
<dbReference type="STRING" id="208480.SAMN02910418_00413"/>
<dbReference type="InterPro" id="IPR000644">
    <property type="entry name" value="CBS_dom"/>
</dbReference>
<dbReference type="Gene3D" id="3.10.580.10">
    <property type="entry name" value="CBS-domain"/>
    <property type="match status" value="1"/>
</dbReference>
<dbReference type="CDD" id="cd02205">
    <property type="entry name" value="CBS_pair_SF"/>
    <property type="match status" value="1"/>
</dbReference>
<dbReference type="RefSeq" id="WP_073715646.1">
    <property type="nucleotide sequence ID" value="NZ_MQVR01000005.1"/>
</dbReference>
<reference evidence="5" key="1">
    <citation type="submission" date="2016-12" db="EMBL/GenBank/DDBJ databases">
        <authorList>
            <person name="Meng X."/>
        </authorList>
    </citation>
    <scope>NUCLEOTIDE SEQUENCE [LARGE SCALE GENOMIC DNA]</scope>
    <source>
        <strain evidence="5">DSM 19116</strain>
    </source>
</reference>
<evidence type="ECO:0000259" key="3">
    <source>
        <dbReference type="PROSITE" id="PS51371"/>
    </source>
</evidence>
<sequence>MTLAYRGPDWARPAIGGALVGLATGVSTFLTRYTIYTTKLVRRGDVLDDPVEKTLIGRVRAEGLMGREPAIIGETLSIKDAATVVRESGTTVVPVVATDGTFLGTLSALAVATASEQGIDTSQPVTSLQLGDEHVRRSEFASVVLRTLLEAGVEGIAVTDDDGKLIGWVAQRDLVRRIYRQQRRALEQAESESSWGSRMNARIAEFRRHRDSLEAHDEGRL</sequence>
<keyword evidence="2" id="KW-1133">Transmembrane helix</keyword>
<evidence type="ECO:0000313" key="4">
    <source>
        <dbReference type="EMBL" id="OKL54893.1"/>
    </source>
</evidence>
<dbReference type="PROSITE" id="PS51371">
    <property type="entry name" value="CBS"/>
    <property type="match status" value="1"/>
</dbReference>
<dbReference type="InterPro" id="IPR046342">
    <property type="entry name" value="CBS_dom_sf"/>
</dbReference>
<comment type="caution">
    <text evidence="4">The sequence shown here is derived from an EMBL/GenBank/DDBJ whole genome shotgun (WGS) entry which is preliminary data.</text>
</comment>
<dbReference type="AlphaFoldDB" id="A0A1Q5Q532"/>
<gene>
    <name evidence="4" type="ORF">BSZ39_01555</name>
</gene>
<accession>A0A1Q5Q532</accession>
<organism evidence="4 5">
    <name type="scientific">Bowdeniella nasicola</name>
    <dbReference type="NCBI Taxonomy" id="208480"/>
    <lineage>
        <taxon>Bacteria</taxon>
        <taxon>Bacillati</taxon>
        <taxon>Actinomycetota</taxon>
        <taxon>Actinomycetes</taxon>
        <taxon>Actinomycetales</taxon>
        <taxon>Actinomycetaceae</taxon>
        <taxon>Bowdeniella</taxon>
    </lineage>
</organism>
<feature type="domain" description="CBS" evidence="3">
    <location>
        <begin position="65"/>
        <end position="121"/>
    </location>
</feature>
<name>A0A1Q5Q532_9ACTO</name>
<dbReference type="Pfam" id="PF00571">
    <property type="entry name" value="CBS"/>
    <property type="match status" value="2"/>
</dbReference>
<keyword evidence="1" id="KW-0129">CBS domain</keyword>
<keyword evidence="5" id="KW-1185">Reference proteome</keyword>
<proteinExistence type="predicted"/>
<keyword evidence="2" id="KW-0812">Transmembrane</keyword>